<evidence type="ECO:0000259" key="1">
    <source>
        <dbReference type="SMART" id="SM00754"/>
    </source>
</evidence>
<evidence type="ECO:0000313" key="3">
    <source>
        <dbReference type="Proteomes" id="UP001604335"/>
    </source>
</evidence>
<accession>A0ABW7CB78</accession>
<dbReference type="InterPro" id="IPR010895">
    <property type="entry name" value="CHRD"/>
</dbReference>
<keyword evidence="3" id="KW-1185">Reference proteome</keyword>
<reference evidence="3" key="1">
    <citation type="journal article" date="2024" name="Algal Res.">
        <title>Biochemical, toxicological and genomic investigation of a high-biomass producing Limnothrix strain isolated from Italian shallow drinking water reservoir.</title>
        <authorList>
            <person name="Simonazzi M."/>
            <person name="Shishido T.K."/>
            <person name="Delbaje E."/>
            <person name="Wahlsten M."/>
            <person name="Fewer D.P."/>
            <person name="Sivonen K."/>
            <person name="Pezzolesi L."/>
            <person name="Pistocchi R."/>
        </authorList>
    </citation>
    <scope>NUCLEOTIDE SEQUENCE [LARGE SCALE GENOMIC DNA]</scope>
    <source>
        <strain evidence="3">LRLZ20PSL1</strain>
    </source>
</reference>
<dbReference type="EMBL" id="JAZAQF010000029">
    <property type="protein sequence ID" value="MFG3817186.1"/>
    <property type="molecule type" value="Genomic_DNA"/>
</dbReference>
<proteinExistence type="predicted"/>
<sequence length="238" mass="25602">MRHNPLPRPIAQDAVSAVRWRLWVRSALLFVLSGLLTVVFHGFALAPVGGQGAAWAGDRPMLVEASQFGPMQPANWLDRAVHQNLQAAKATLLASGAKASELKTFVAKMSTAETVPMRANSGAWGTVGAVLSGNRLVVRGSFRELSSPLRNYVTDPVSPPNPNITSAFHIHRGMATENGPFQYALQVMTDDSGLLGSAMGDYMLTVEQLDALSKGMLYVDLHTTKNRGGELRAVLKPL</sequence>
<dbReference type="SMART" id="SM00754">
    <property type="entry name" value="CHRD"/>
    <property type="match status" value="1"/>
</dbReference>
<comment type="caution">
    <text evidence="2">The sequence shown here is derived from an EMBL/GenBank/DDBJ whole genome shotgun (WGS) entry which is preliminary data.</text>
</comment>
<evidence type="ECO:0000313" key="2">
    <source>
        <dbReference type="EMBL" id="MFG3817186.1"/>
    </source>
</evidence>
<dbReference type="RefSeq" id="WP_393011320.1">
    <property type="nucleotide sequence ID" value="NZ_JAZAQF010000029.1"/>
</dbReference>
<gene>
    <name evidence="2" type="ORF">VPK24_06015</name>
</gene>
<dbReference type="Proteomes" id="UP001604335">
    <property type="component" value="Unassembled WGS sequence"/>
</dbReference>
<name>A0ABW7CB78_9CYAN</name>
<organism evidence="2 3">
    <name type="scientific">Limnothrix redekei LRLZ20PSL1</name>
    <dbReference type="NCBI Taxonomy" id="3112953"/>
    <lineage>
        <taxon>Bacteria</taxon>
        <taxon>Bacillati</taxon>
        <taxon>Cyanobacteriota</taxon>
        <taxon>Cyanophyceae</taxon>
        <taxon>Pseudanabaenales</taxon>
        <taxon>Pseudanabaenaceae</taxon>
        <taxon>Limnothrix</taxon>
    </lineage>
</organism>
<feature type="domain" description="CHRD" evidence="1">
    <location>
        <begin position="103"/>
        <end position="237"/>
    </location>
</feature>
<dbReference type="Pfam" id="PF07452">
    <property type="entry name" value="CHRD"/>
    <property type="match status" value="1"/>
</dbReference>
<protein>
    <submittedName>
        <fullName evidence="2">CHRD domain-containing protein</fullName>
    </submittedName>
</protein>